<organism evidence="8 9">
    <name type="scientific">Ornithorhynchus anatinus</name>
    <name type="common">Duckbill platypus</name>
    <dbReference type="NCBI Taxonomy" id="9258"/>
    <lineage>
        <taxon>Eukaryota</taxon>
        <taxon>Metazoa</taxon>
        <taxon>Chordata</taxon>
        <taxon>Craniata</taxon>
        <taxon>Vertebrata</taxon>
        <taxon>Euteleostomi</taxon>
        <taxon>Mammalia</taxon>
        <taxon>Monotremata</taxon>
        <taxon>Ornithorhynchidae</taxon>
        <taxon>Ornithorhynchus</taxon>
    </lineage>
</organism>
<dbReference type="SUPFAM" id="SSF49899">
    <property type="entry name" value="Concanavalin A-like lectins/glucanases"/>
    <property type="match status" value="1"/>
</dbReference>
<feature type="domain" description="B30.2/SPRY" evidence="7">
    <location>
        <begin position="265"/>
        <end position="456"/>
    </location>
</feature>
<dbReference type="PRINTS" id="PR01407">
    <property type="entry name" value="BUTYPHLNCDUF"/>
</dbReference>
<dbReference type="AlphaFoldDB" id="F7FSL2"/>
<sequence length="460" mass="52819">MRQPDNLILREELTCAVCLGYFTDPVTIDCGHSFCRGCLAGSWRPSAASPLSCPECRRPSEPRDLRPNLRLGKLAAVVRRAGPRRQPRRRGLCERHRQALKLFCRKDEAPLCVACLGEGGHGDHPISPLQEAAEDCKVRRRETLAKLWKDLEKAQRFLALRRTKAALWKRVEHQKLTIQMEFGKIRGFLAEEETRQLRRLALEEEAILRRLTDSESHISQQSSALRRVIGELEEKCEKPDLELLQVRSEATELRIPQDVSVELRSVCYVFGMREILWKFQGEMPVTLDENTAHPCLVLSDDRQSVSYSPQRRDLPDDPERFDRCPFVLGSQRFTSGRHFWEVKTEHSPECILGVCEEKRARKGSLDLAPLHGFWTVVMKDGHFLSSKTRFFLRSPPRVVGIYLDYRARMVSFYNMTDRTHLYTYKGFPFSGPLRPVFAPCIRMGEKSAGPIGIFQGIRAS</sequence>
<dbReference type="PROSITE" id="PS50188">
    <property type="entry name" value="B302_SPRY"/>
    <property type="match status" value="1"/>
</dbReference>
<dbReference type="SMART" id="SM00449">
    <property type="entry name" value="SPRY"/>
    <property type="match status" value="1"/>
</dbReference>
<dbReference type="Gene3D" id="3.30.160.60">
    <property type="entry name" value="Classic Zinc Finger"/>
    <property type="match status" value="1"/>
</dbReference>
<reference evidence="8 9" key="1">
    <citation type="journal article" date="2008" name="Nature">
        <title>Genome analysis of the platypus reveals unique signatures of evolution.</title>
        <authorList>
            <person name="Warren W.C."/>
            <person name="Hillier L.W."/>
            <person name="Marshall Graves J.A."/>
            <person name="Birney E."/>
            <person name="Ponting C.P."/>
            <person name="Grutzner F."/>
            <person name="Belov K."/>
            <person name="Miller W."/>
            <person name="Clarke L."/>
            <person name="Chinwalla A.T."/>
            <person name="Yang S.P."/>
            <person name="Heger A."/>
            <person name="Locke D.P."/>
            <person name="Miethke P."/>
            <person name="Waters P.D."/>
            <person name="Veyrunes F."/>
            <person name="Fulton L."/>
            <person name="Fulton B."/>
            <person name="Graves T."/>
            <person name="Wallis J."/>
            <person name="Puente X.S."/>
            <person name="Lopez-Otin C."/>
            <person name="Ordonez G.R."/>
            <person name="Eichler E.E."/>
            <person name="Chen L."/>
            <person name="Cheng Z."/>
            <person name="Deakin J.E."/>
            <person name="Alsop A."/>
            <person name="Thompson K."/>
            <person name="Kirby P."/>
            <person name="Papenfuss A.T."/>
            <person name="Wakefield M.J."/>
            <person name="Olender T."/>
            <person name="Lancet D."/>
            <person name="Huttley G.A."/>
            <person name="Smit A.F."/>
            <person name="Pask A."/>
            <person name="Temple-Smith P."/>
            <person name="Batzer M.A."/>
            <person name="Walker J.A."/>
            <person name="Konkel M.K."/>
            <person name="Harris R.S."/>
            <person name="Whittington C.M."/>
            <person name="Wong E.S."/>
            <person name="Gemmell N.J."/>
            <person name="Buschiazzo E."/>
            <person name="Vargas Jentzsch I.M."/>
            <person name="Merkel A."/>
            <person name="Schmitz J."/>
            <person name="Zemann A."/>
            <person name="Churakov G."/>
            <person name="Kriegs J.O."/>
            <person name="Brosius J."/>
            <person name="Murchison E.P."/>
            <person name="Sachidanandam R."/>
            <person name="Smith C."/>
            <person name="Hannon G.J."/>
            <person name="Tsend-Ayush E."/>
            <person name="McMillan D."/>
            <person name="Attenborough R."/>
            <person name="Rens W."/>
            <person name="Ferguson-Smith M."/>
            <person name="Lefevre C.M."/>
            <person name="Sharp J.A."/>
            <person name="Nicholas K.R."/>
            <person name="Ray D.A."/>
            <person name="Kube M."/>
            <person name="Reinhardt R."/>
            <person name="Pringle T.H."/>
            <person name="Taylor J."/>
            <person name="Jones R.C."/>
            <person name="Nixon B."/>
            <person name="Dacheux J.L."/>
            <person name="Niwa H."/>
            <person name="Sekita Y."/>
            <person name="Huang X."/>
            <person name="Stark A."/>
            <person name="Kheradpour P."/>
            <person name="Kellis M."/>
            <person name="Flicek P."/>
            <person name="Chen Y."/>
            <person name="Webber C."/>
            <person name="Hardison R."/>
            <person name="Nelson J."/>
            <person name="Hallsworth-Pepin K."/>
            <person name="Delehaunty K."/>
            <person name="Markovic C."/>
            <person name="Minx P."/>
            <person name="Feng Y."/>
            <person name="Kremitzki C."/>
            <person name="Mitreva M."/>
            <person name="Glasscock J."/>
            <person name="Wylie T."/>
            <person name="Wohldmann P."/>
            <person name="Thiru P."/>
            <person name="Nhan M.N."/>
            <person name="Pohl C.S."/>
            <person name="Smith S.M."/>
            <person name="Hou S."/>
            <person name="Nefedov M."/>
            <person name="de Jong P.J."/>
            <person name="Renfree M.B."/>
            <person name="Mardis E.R."/>
            <person name="Wilson R.K."/>
        </authorList>
    </citation>
    <scope>NUCLEOTIDE SEQUENCE [LARGE SCALE GENOMIC DNA]</scope>
    <source>
        <strain evidence="8 9">Glennie</strain>
    </source>
</reference>
<evidence type="ECO:0000256" key="4">
    <source>
        <dbReference type="PROSITE-ProRule" id="PRU00024"/>
    </source>
</evidence>
<dbReference type="Ensembl" id="ENSOANT00000005506.2">
    <property type="protein sequence ID" value="ENSOANP00000005505.2"/>
    <property type="gene ID" value="ENSOANG00000003479.4"/>
</dbReference>
<evidence type="ECO:0000259" key="7">
    <source>
        <dbReference type="PROSITE" id="PS50188"/>
    </source>
</evidence>
<evidence type="ECO:0000259" key="5">
    <source>
        <dbReference type="PROSITE" id="PS50089"/>
    </source>
</evidence>
<dbReference type="CDD" id="cd13733">
    <property type="entry name" value="SPRY_PRY_C-I_1"/>
    <property type="match status" value="1"/>
</dbReference>
<protein>
    <submittedName>
        <fullName evidence="8">Uncharacterized protein</fullName>
    </submittedName>
</protein>
<evidence type="ECO:0000313" key="9">
    <source>
        <dbReference type="Proteomes" id="UP000002279"/>
    </source>
</evidence>
<dbReference type="GeneTree" id="ENSGT00940000162155"/>
<proteinExistence type="predicted"/>
<feature type="domain" description="B box-type" evidence="6">
    <location>
        <begin position="88"/>
        <end position="129"/>
    </location>
</feature>
<dbReference type="Pfam" id="PF00622">
    <property type="entry name" value="SPRY"/>
    <property type="match status" value="1"/>
</dbReference>
<keyword evidence="1" id="KW-0479">Metal-binding</keyword>
<dbReference type="InterPro" id="IPR006574">
    <property type="entry name" value="PRY"/>
</dbReference>
<dbReference type="Proteomes" id="UP000002279">
    <property type="component" value="Chromosome 10"/>
</dbReference>
<evidence type="ECO:0000313" key="8">
    <source>
        <dbReference type="Ensembl" id="ENSOANP00000005505.2"/>
    </source>
</evidence>
<name>F7FSL2_ORNAN</name>
<keyword evidence="9" id="KW-1185">Reference proteome</keyword>
<dbReference type="Pfam" id="PF15227">
    <property type="entry name" value="zf-C3HC4_4"/>
    <property type="match status" value="1"/>
</dbReference>
<evidence type="ECO:0000256" key="1">
    <source>
        <dbReference type="ARBA" id="ARBA00022723"/>
    </source>
</evidence>
<dbReference type="InterPro" id="IPR017907">
    <property type="entry name" value="Znf_RING_CS"/>
</dbReference>
<dbReference type="PANTHER" id="PTHR24103">
    <property type="entry name" value="E3 UBIQUITIN-PROTEIN LIGASE TRIM"/>
    <property type="match status" value="1"/>
</dbReference>
<dbReference type="InterPro" id="IPR013083">
    <property type="entry name" value="Znf_RING/FYVE/PHD"/>
</dbReference>
<evidence type="ECO:0000256" key="2">
    <source>
        <dbReference type="ARBA" id="ARBA00022771"/>
    </source>
</evidence>
<dbReference type="HOGENOM" id="CLU_013137_0_3_1"/>
<dbReference type="Gene3D" id="3.30.40.10">
    <property type="entry name" value="Zinc/RING finger domain, C3HC4 (zinc finger)"/>
    <property type="match status" value="1"/>
</dbReference>
<dbReference type="Gene3D" id="2.60.120.920">
    <property type="match status" value="1"/>
</dbReference>
<reference evidence="8" key="3">
    <citation type="submission" date="2025-09" db="UniProtKB">
        <authorList>
            <consortium name="Ensembl"/>
        </authorList>
    </citation>
    <scope>IDENTIFICATION</scope>
    <source>
        <strain evidence="8">Glennie</strain>
    </source>
</reference>
<dbReference type="PROSITE" id="PS50119">
    <property type="entry name" value="ZF_BBOX"/>
    <property type="match status" value="1"/>
</dbReference>
<dbReference type="GO" id="GO:0008270">
    <property type="term" value="F:zinc ion binding"/>
    <property type="evidence" value="ECO:0007669"/>
    <property type="project" value="UniProtKB-KW"/>
</dbReference>
<dbReference type="OMA" id="FAPCIRM"/>
<dbReference type="FunFam" id="2.60.120.920:FF:000004">
    <property type="entry name" value="Butyrophilin subfamily 1 member A1"/>
    <property type="match status" value="1"/>
</dbReference>
<accession>F7FSL2</accession>
<dbReference type="CDD" id="cd16594">
    <property type="entry name" value="RING-HC_TRIM7-like_C-IV"/>
    <property type="match status" value="1"/>
</dbReference>
<dbReference type="PROSITE" id="PS50089">
    <property type="entry name" value="ZF_RING_2"/>
    <property type="match status" value="1"/>
</dbReference>
<dbReference type="InterPro" id="IPR001870">
    <property type="entry name" value="B30.2/SPRY"/>
</dbReference>
<dbReference type="PROSITE" id="PS00518">
    <property type="entry name" value="ZF_RING_1"/>
    <property type="match status" value="1"/>
</dbReference>
<keyword evidence="2 4" id="KW-0863">Zinc-finger</keyword>
<dbReference type="InterPro" id="IPR001841">
    <property type="entry name" value="Znf_RING"/>
</dbReference>
<reference evidence="8" key="2">
    <citation type="submission" date="2025-08" db="UniProtKB">
        <authorList>
            <consortium name="Ensembl"/>
        </authorList>
    </citation>
    <scope>IDENTIFICATION</scope>
    <source>
        <strain evidence="8">Glennie</strain>
    </source>
</reference>
<dbReference type="InterPro" id="IPR003877">
    <property type="entry name" value="SPRY_dom"/>
</dbReference>
<keyword evidence="3" id="KW-0862">Zinc</keyword>
<dbReference type="eggNOG" id="KOG2177">
    <property type="taxonomic scope" value="Eukaryota"/>
</dbReference>
<dbReference type="Bgee" id="ENSOANG00000003479">
    <property type="expression patterns" value="Expressed in testis"/>
</dbReference>
<dbReference type="InterPro" id="IPR000315">
    <property type="entry name" value="Znf_B-box"/>
</dbReference>
<dbReference type="Pfam" id="PF00643">
    <property type="entry name" value="zf-B_box"/>
    <property type="match status" value="1"/>
</dbReference>
<evidence type="ECO:0000256" key="3">
    <source>
        <dbReference type="ARBA" id="ARBA00022833"/>
    </source>
</evidence>
<dbReference type="InterPro" id="IPR013320">
    <property type="entry name" value="ConA-like_dom_sf"/>
</dbReference>
<dbReference type="Pfam" id="PF13765">
    <property type="entry name" value="PRY"/>
    <property type="match status" value="1"/>
</dbReference>
<evidence type="ECO:0000259" key="6">
    <source>
        <dbReference type="PROSITE" id="PS50119"/>
    </source>
</evidence>
<dbReference type="SMART" id="SM00589">
    <property type="entry name" value="PRY"/>
    <property type="match status" value="1"/>
</dbReference>
<feature type="domain" description="RING-type" evidence="5">
    <location>
        <begin position="15"/>
        <end position="57"/>
    </location>
</feature>
<dbReference type="SUPFAM" id="SSF57850">
    <property type="entry name" value="RING/U-box"/>
    <property type="match status" value="1"/>
</dbReference>
<dbReference type="SMART" id="SM00336">
    <property type="entry name" value="BBOX"/>
    <property type="match status" value="1"/>
</dbReference>
<dbReference type="SUPFAM" id="SSF57845">
    <property type="entry name" value="B-box zinc-binding domain"/>
    <property type="match status" value="1"/>
</dbReference>
<dbReference type="InterPro" id="IPR003879">
    <property type="entry name" value="Butyrophylin_SPRY"/>
</dbReference>
<dbReference type="InterPro" id="IPR043136">
    <property type="entry name" value="B30.2/SPRY_sf"/>
</dbReference>
<dbReference type="InterPro" id="IPR050143">
    <property type="entry name" value="TRIM/RBCC"/>
</dbReference>
<dbReference type="SMART" id="SM00184">
    <property type="entry name" value="RING"/>
    <property type="match status" value="1"/>
</dbReference>
<dbReference type="STRING" id="9258.ENSOANP00000005505"/>